<dbReference type="Proteomes" id="UP001596310">
    <property type="component" value="Unassembled WGS sequence"/>
</dbReference>
<feature type="transmembrane region" description="Helical" evidence="1">
    <location>
        <begin position="6"/>
        <end position="28"/>
    </location>
</feature>
<reference evidence="3" key="1">
    <citation type="journal article" date="2019" name="Int. J. Syst. Evol. Microbiol.">
        <title>The Global Catalogue of Microorganisms (GCM) 10K type strain sequencing project: providing services to taxonomists for standard genome sequencing and annotation.</title>
        <authorList>
            <consortium name="The Broad Institute Genomics Platform"/>
            <consortium name="The Broad Institute Genome Sequencing Center for Infectious Disease"/>
            <person name="Wu L."/>
            <person name="Ma J."/>
        </authorList>
    </citation>
    <scope>NUCLEOTIDE SEQUENCE [LARGE SCALE GENOMIC DNA]</scope>
    <source>
        <strain evidence="3">CCM 8897</strain>
    </source>
</reference>
<keyword evidence="1" id="KW-0472">Membrane</keyword>
<dbReference type="EMBL" id="JBHSSM010000022">
    <property type="protein sequence ID" value="MFC6315895.1"/>
    <property type="molecule type" value="Genomic_DNA"/>
</dbReference>
<organism evidence="2 3">
    <name type="scientific">Lapidilactobacillus achengensis</name>
    <dbReference type="NCBI Taxonomy" id="2486000"/>
    <lineage>
        <taxon>Bacteria</taxon>
        <taxon>Bacillati</taxon>
        <taxon>Bacillota</taxon>
        <taxon>Bacilli</taxon>
        <taxon>Lactobacillales</taxon>
        <taxon>Lactobacillaceae</taxon>
        <taxon>Lapidilactobacillus</taxon>
    </lineage>
</organism>
<evidence type="ECO:0000256" key="1">
    <source>
        <dbReference type="SAM" id="Phobius"/>
    </source>
</evidence>
<protein>
    <submittedName>
        <fullName evidence="2">Uncharacterized protein</fullName>
    </submittedName>
</protein>
<accession>A0ABW1UTC4</accession>
<keyword evidence="1" id="KW-0812">Transmembrane</keyword>
<name>A0ABW1UTC4_9LACO</name>
<dbReference type="RefSeq" id="WP_125599904.1">
    <property type="nucleotide sequence ID" value="NZ_JBHSSM010000022.1"/>
</dbReference>
<feature type="transmembrane region" description="Helical" evidence="1">
    <location>
        <begin position="49"/>
        <end position="72"/>
    </location>
</feature>
<keyword evidence="1" id="KW-1133">Transmembrane helix</keyword>
<keyword evidence="3" id="KW-1185">Reference proteome</keyword>
<proteinExistence type="predicted"/>
<comment type="caution">
    <text evidence="2">The sequence shown here is derived from an EMBL/GenBank/DDBJ whole genome shotgun (WGS) entry which is preliminary data.</text>
</comment>
<gene>
    <name evidence="2" type="ORF">ACFQHW_10010</name>
</gene>
<sequence length="73" mass="7744">MDSSEVIAPAIIGVILSGVGVWQLIAVVRYIRNAGKAKDAFRGWATWTSLLIGVLFTGIGVETLIAAIINAFK</sequence>
<evidence type="ECO:0000313" key="3">
    <source>
        <dbReference type="Proteomes" id="UP001596310"/>
    </source>
</evidence>
<evidence type="ECO:0000313" key="2">
    <source>
        <dbReference type="EMBL" id="MFC6315895.1"/>
    </source>
</evidence>